<dbReference type="Gene3D" id="1.10.530.10">
    <property type="match status" value="1"/>
</dbReference>
<organism evidence="2 3">
    <name type="scientific">Pseudomonas helleri</name>
    <dbReference type="NCBI Taxonomy" id="1608996"/>
    <lineage>
        <taxon>Bacteria</taxon>
        <taxon>Pseudomonadati</taxon>
        <taxon>Pseudomonadota</taxon>
        <taxon>Gammaproteobacteria</taxon>
        <taxon>Pseudomonadales</taxon>
        <taxon>Pseudomonadaceae</taxon>
        <taxon>Pseudomonas</taxon>
    </lineage>
</organism>
<dbReference type="AlphaFoldDB" id="A0A7X2CDM3"/>
<dbReference type="InterPro" id="IPR052354">
    <property type="entry name" value="Cell_Wall_Dynamics_Protein"/>
</dbReference>
<dbReference type="GO" id="GO:0016998">
    <property type="term" value="P:cell wall macromolecule catabolic process"/>
    <property type="evidence" value="ECO:0007669"/>
    <property type="project" value="InterPro"/>
</dbReference>
<protein>
    <submittedName>
        <fullName evidence="2">Glycoside hydrolase family 19 protein</fullName>
    </submittedName>
</protein>
<gene>
    <name evidence="2" type="ORF">GHO29_10820</name>
</gene>
<name>A0A7X2CDM3_9PSED</name>
<evidence type="ECO:0000259" key="1">
    <source>
        <dbReference type="Pfam" id="PF00182"/>
    </source>
</evidence>
<dbReference type="PANTHER" id="PTHR34408:SF1">
    <property type="entry name" value="GLYCOSYL HYDROLASE FAMILY 19 DOMAIN-CONTAINING PROTEIN HI_1415"/>
    <property type="match status" value="1"/>
</dbReference>
<dbReference type="Proteomes" id="UP000437970">
    <property type="component" value="Unassembled WGS sequence"/>
</dbReference>
<accession>A0A7X2CDM3</accession>
<evidence type="ECO:0000313" key="2">
    <source>
        <dbReference type="EMBL" id="MQU26976.1"/>
    </source>
</evidence>
<dbReference type="EMBL" id="WIVW01000010">
    <property type="protein sequence ID" value="MQU26976.1"/>
    <property type="molecule type" value="Genomic_DNA"/>
</dbReference>
<dbReference type="PANTHER" id="PTHR34408">
    <property type="entry name" value="FAMILY PROTEIN, PUTATIVE-RELATED"/>
    <property type="match status" value="1"/>
</dbReference>
<dbReference type="RefSeq" id="WP_153378881.1">
    <property type="nucleotide sequence ID" value="NZ_JBITTT010000001.1"/>
</dbReference>
<dbReference type="GO" id="GO:0006032">
    <property type="term" value="P:chitin catabolic process"/>
    <property type="evidence" value="ECO:0007669"/>
    <property type="project" value="InterPro"/>
</dbReference>
<proteinExistence type="predicted"/>
<dbReference type="GO" id="GO:0004568">
    <property type="term" value="F:chitinase activity"/>
    <property type="evidence" value="ECO:0007669"/>
    <property type="project" value="InterPro"/>
</dbReference>
<evidence type="ECO:0000313" key="3">
    <source>
        <dbReference type="Proteomes" id="UP000437970"/>
    </source>
</evidence>
<sequence>MSITQQQLQQVLPNAGQTAGVFVPVLNTAMVRFQIVGPKRIAAFIAQIGHESGQFRYVRELGNDQYLSKYDTGSLAKRLGNTPEADGDGQKYRGRGLIQITGRANYMMCGEALALDLINQPELLEKPQHACMSAAWFWASRGLNTLADAGQFDTITRRINGGQNGAADRQALYARALKVLA</sequence>
<dbReference type="SUPFAM" id="SSF53955">
    <property type="entry name" value="Lysozyme-like"/>
    <property type="match status" value="1"/>
</dbReference>
<dbReference type="InterPro" id="IPR000726">
    <property type="entry name" value="Glyco_hydro_19_cat"/>
</dbReference>
<dbReference type="InterPro" id="IPR023346">
    <property type="entry name" value="Lysozyme-like_dom_sf"/>
</dbReference>
<dbReference type="Pfam" id="PF00182">
    <property type="entry name" value="Glyco_hydro_19"/>
    <property type="match status" value="1"/>
</dbReference>
<reference evidence="2 3" key="1">
    <citation type="submission" date="2019-10" db="EMBL/GenBank/DDBJ databases">
        <title>Evaluation of single-gene subtyping targets for Pseudomonas.</title>
        <authorList>
            <person name="Reichler S.J."/>
            <person name="Orsi R.H."/>
            <person name="Wiedmann M."/>
            <person name="Martin N.H."/>
            <person name="Murphy S.I."/>
        </authorList>
    </citation>
    <scope>NUCLEOTIDE SEQUENCE [LARGE SCALE GENOMIC DNA]</scope>
    <source>
        <strain evidence="2 3">FSL R10-1984</strain>
    </source>
</reference>
<keyword evidence="2" id="KW-0378">Hydrolase</keyword>
<feature type="domain" description="Glycoside hydrolase family 19 catalytic" evidence="1">
    <location>
        <begin position="39"/>
        <end position="141"/>
    </location>
</feature>
<comment type="caution">
    <text evidence="2">The sequence shown here is derived from an EMBL/GenBank/DDBJ whole genome shotgun (WGS) entry which is preliminary data.</text>
</comment>